<dbReference type="NCBIfam" id="TIGR02066">
    <property type="entry name" value="dsrB"/>
    <property type="match status" value="1"/>
</dbReference>
<evidence type="ECO:0000313" key="9">
    <source>
        <dbReference type="EMBL" id="EFV44051.1"/>
    </source>
</evidence>
<dbReference type="Gene3D" id="3.30.70.3340">
    <property type="match status" value="1"/>
</dbReference>
<gene>
    <name evidence="9" type="ORF">HMPREF0179_02116</name>
</gene>
<dbReference type="GO" id="GO:0020037">
    <property type="term" value="F:heme binding"/>
    <property type="evidence" value="ECO:0007669"/>
    <property type="project" value="InterPro"/>
</dbReference>
<dbReference type="Gene3D" id="3.30.70.20">
    <property type="match status" value="1"/>
</dbReference>
<keyword evidence="7" id="KW-0411">Iron-sulfur</keyword>
<keyword evidence="3" id="KW-0004">4Fe-4S</keyword>
<dbReference type="PANTHER" id="PTHR11493:SF47">
    <property type="entry name" value="SULFITE REDUCTASE [NADPH] SUBUNIT BETA"/>
    <property type="match status" value="1"/>
</dbReference>
<evidence type="ECO:0000256" key="5">
    <source>
        <dbReference type="ARBA" id="ARBA00023002"/>
    </source>
</evidence>
<dbReference type="HOGENOM" id="CLU_044442_0_0_7"/>
<sequence length="483" mass="53537">MAFVSSGYNPEKPMEGRISDIGPRKYDSFFPEVIKKNFGKWLYHEILEPGVLVHVAESGDKVYTVRCGGTRTMSVTNIREICEIADKYCDGHVRWTTRNNIEFMVTDEATLKALKEDLAGRKFAAGSYKFPIGGTGAGVSNIVHTQGWVHCHTPATDASGPVKAVMDTMFDEFKNMRLPAPVRISLACCINMCGAVHCSDIGIVGIHRKPPMIDDQWVDQLCEIPLAVAACPTAAVRPVKSEHDGKKVNSVAIKQDRCMYCGNCYTMCPALPISDGEGDGIALMVGGKVSNRISMPKFSKVVVAYIPNEPPRWNTLTSTIKHIVEVYSENANKYERLGDWAERIGWESFFELTGLEFTHHLIDDFRDPAYYTWRQSTQFKFSELALAAHGGEAHEAASAAEVTAEDKEIVINFLKDKMSRPGAKTKYYFKDFLELFPAKGTRDVKNVLSVLVSEESLEYWSSGSTTMYGLKGAGKQASSEGEN</sequence>
<evidence type="ECO:0000256" key="6">
    <source>
        <dbReference type="ARBA" id="ARBA00023004"/>
    </source>
</evidence>
<keyword evidence="4" id="KW-0479">Metal-binding</keyword>
<dbReference type="GO" id="GO:0000103">
    <property type="term" value="P:sulfate assimilation"/>
    <property type="evidence" value="ECO:0007669"/>
    <property type="project" value="TreeGrafter"/>
</dbReference>
<dbReference type="Gene3D" id="3.30.413.10">
    <property type="entry name" value="Sulfite Reductase Hemoprotein, domain 1"/>
    <property type="match status" value="1"/>
</dbReference>
<dbReference type="STRING" id="563192.HMPREF0179_02116"/>
<dbReference type="SUPFAM" id="SSF56014">
    <property type="entry name" value="Nitrite and sulphite reductase 4Fe-4S domain-like"/>
    <property type="match status" value="1"/>
</dbReference>
<dbReference type="EMBL" id="ADCP02000001">
    <property type="protein sequence ID" value="EFV44051.1"/>
    <property type="molecule type" value="Genomic_DNA"/>
</dbReference>
<protein>
    <submittedName>
        <fullName evidence="9">Sulfite reductase, dissimilatory-type subunit beta</fullName>
    </submittedName>
</protein>
<comment type="cofactor">
    <cofactor evidence="1">
        <name>siroheme</name>
        <dbReference type="ChEBI" id="CHEBI:60052"/>
    </cofactor>
</comment>
<dbReference type="InterPro" id="IPR006067">
    <property type="entry name" value="NO2/SO3_Rdtase_4Fe4S_dom"/>
</dbReference>
<dbReference type="GO" id="GO:0046872">
    <property type="term" value="F:metal ion binding"/>
    <property type="evidence" value="ECO:0007669"/>
    <property type="project" value="UniProtKB-KW"/>
</dbReference>
<dbReference type="InterPro" id="IPR036390">
    <property type="entry name" value="WH_DNA-bd_sf"/>
</dbReference>
<dbReference type="GO" id="GO:0050311">
    <property type="term" value="F:sulfite reductase (ferredoxin) activity"/>
    <property type="evidence" value="ECO:0007669"/>
    <property type="project" value="TreeGrafter"/>
</dbReference>
<dbReference type="AlphaFoldDB" id="E5Y7F1"/>
<comment type="caution">
    <text evidence="9">The sequence shown here is derived from an EMBL/GenBank/DDBJ whole genome shotgun (WGS) entry which is preliminary data.</text>
</comment>
<organism evidence="9 10">
    <name type="scientific">Bilophila wadsworthia (strain 3_1_6)</name>
    <dbReference type="NCBI Taxonomy" id="563192"/>
    <lineage>
        <taxon>Bacteria</taxon>
        <taxon>Pseudomonadati</taxon>
        <taxon>Thermodesulfobacteriota</taxon>
        <taxon>Desulfovibrionia</taxon>
        <taxon>Desulfovibrionales</taxon>
        <taxon>Desulfovibrionaceae</taxon>
        <taxon>Bilophila</taxon>
    </lineage>
</organism>
<comment type="cofactor">
    <cofactor evidence="2">
        <name>[4Fe-4S] cluster</name>
        <dbReference type="ChEBI" id="CHEBI:49883"/>
    </cofactor>
</comment>
<dbReference type="Pfam" id="PF00037">
    <property type="entry name" value="Fer4"/>
    <property type="match status" value="1"/>
</dbReference>
<evidence type="ECO:0000256" key="4">
    <source>
        <dbReference type="ARBA" id="ARBA00022723"/>
    </source>
</evidence>
<dbReference type="GO" id="GO:0009055">
    <property type="term" value="F:electron transfer activity"/>
    <property type="evidence" value="ECO:0007669"/>
    <property type="project" value="InterPro"/>
</dbReference>
<reference evidence="9 10" key="2">
    <citation type="submission" date="2013-04" db="EMBL/GenBank/DDBJ databases">
        <title>The Genome Sequence of Bilophila wadsworthia 3_1_6.</title>
        <authorList>
            <consortium name="The Broad Institute Genomics Platform"/>
            <person name="Earl A."/>
            <person name="Ward D."/>
            <person name="Feldgarden M."/>
            <person name="Gevers D."/>
            <person name="Sibley C."/>
            <person name="Strauss J."/>
            <person name="Allen-Vercoe E."/>
            <person name="Walker B."/>
            <person name="Young S."/>
            <person name="Zeng Q."/>
            <person name="Gargeya S."/>
            <person name="Fitzgerald M."/>
            <person name="Haas B."/>
            <person name="Abouelleil A."/>
            <person name="Allen A.W."/>
            <person name="Alvarado L."/>
            <person name="Arachchi H.M."/>
            <person name="Berlin A.M."/>
            <person name="Chapman S.B."/>
            <person name="Gainer-Dewar J."/>
            <person name="Goldberg J."/>
            <person name="Griggs A."/>
            <person name="Gujja S."/>
            <person name="Hansen M."/>
            <person name="Howarth C."/>
            <person name="Imamovic A."/>
            <person name="Ireland A."/>
            <person name="Larimer J."/>
            <person name="McCowan C."/>
            <person name="Murphy C."/>
            <person name="Pearson M."/>
            <person name="Poon T.W."/>
            <person name="Priest M."/>
            <person name="Roberts A."/>
            <person name="Saif S."/>
            <person name="Shea T."/>
            <person name="Sisk P."/>
            <person name="Sykes S."/>
            <person name="Wortman J."/>
            <person name="Nusbaum C."/>
            <person name="Birren B."/>
        </authorList>
    </citation>
    <scope>NUCLEOTIDE SEQUENCE [LARGE SCALE GENOMIC DNA]</scope>
    <source>
        <strain evidence="9 10">3_1_6</strain>
    </source>
</reference>
<dbReference type="GO" id="GO:0009337">
    <property type="term" value="C:sulfite reductase complex (NADPH)"/>
    <property type="evidence" value="ECO:0007669"/>
    <property type="project" value="TreeGrafter"/>
</dbReference>
<dbReference type="SUPFAM" id="SSF54862">
    <property type="entry name" value="4Fe-4S ferredoxins"/>
    <property type="match status" value="1"/>
</dbReference>
<dbReference type="PROSITE" id="PS51379">
    <property type="entry name" value="4FE4S_FER_2"/>
    <property type="match status" value="1"/>
</dbReference>
<feature type="domain" description="4Fe-4S ferredoxin-type" evidence="8">
    <location>
        <begin position="249"/>
        <end position="276"/>
    </location>
</feature>
<dbReference type="InterPro" id="IPR045854">
    <property type="entry name" value="NO2/SO3_Rdtase_4Fe4S_sf"/>
</dbReference>
<dbReference type="SUPFAM" id="SSF46785">
    <property type="entry name" value="Winged helix' DNA-binding domain"/>
    <property type="match status" value="1"/>
</dbReference>
<dbReference type="Gene3D" id="1.10.10.10">
    <property type="entry name" value="Winged helix-like DNA-binding domain superfamily/Winged helix DNA-binding domain"/>
    <property type="match status" value="1"/>
</dbReference>
<keyword evidence="10" id="KW-1185">Reference proteome</keyword>
<dbReference type="PANTHER" id="PTHR11493">
    <property type="entry name" value="SULFITE REDUCTASE [NADPH] SUBUNIT BETA-RELATED"/>
    <property type="match status" value="1"/>
</dbReference>
<evidence type="ECO:0000256" key="1">
    <source>
        <dbReference type="ARBA" id="ARBA00001929"/>
    </source>
</evidence>
<dbReference type="OrthoDB" id="9766142at2"/>
<evidence type="ECO:0000313" key="10">
    <source>
        <dbReference type="Proteomes" id="UP000006034"/>
    </source>
</evidence>
<dbReference type="InterPro" id="IPR011808">
    <property type="entry name" value="DsrB"/>
</dbReference>
<dbReference type="InterPro" id="IPR014793">
    <property type="entry name" value="DsrD"/>
</dbReference>
<keyword evidence="6" id="KW-0408">Iron</keyword>
<dbReference type="InterPro" id="IPR036388">
    <property type="entry name" value="WH-like_DNA-bd_sf"/>
</dbReference>
<dbReference type="InterPro" id="IPR036136">
    <property type="entry name" value="Nit/Sulf_reduc_fer-like_dom_sf"/>
</dbReference>
<dbReference type="GO" id="GO:0016002">
    <property type="term" value="F:sulfite reductase activity"/>
    <property type="evidence" value="ECO:0007669"/>
    <property type="project" value="TreeGrafter"/>
</dbReference>
<dbReference type="GO" id="GO:0051539">
    <property type="term" value="F:4 iron, 4 sulfur cluster binding"/>
    <property type="evidence" value="ECO:0007669"/>
    <property type="project" value="UniProtKB-KW"/>
</dbReference>
<dbReference type="Proteomes" id="UP000006034">
    <property type="component" value="Unassembled WGS sequence"/>
</dbReference>
<dbReference type="Pfam" id="PF03460">
    <property type="entry name" value="NIR_SIR_ferr"/>
    <property type="match status" value="1"/>
</dbReference>
<name>E5Y7F1_BILW3</name>
<dbReference type="InterPro" id="IPR045169">
    <property type="entry name" value="NO2/SO3_Rdtase_4Fe4S_prot"/>
</dbReference>
<evidence type="ECO:0000256" key="7">
    <source>
        <dbReference type="ARBA" id="ARBA00023014"/>
    </source>
</evidence>
<proteinExistence type="predicted"/>
<dbReference type="GO" id="GO:0018551">
    <property type="term" value="F:dissimilatory sulfite reductase (NADH) activity"/>
    <property type="evidence" value="ECO:0007669"/>
    <property type="project" value="InterPro"/>
</dbReference>
<dbReference type="Pfam" id="PF08679">
    <property type="entry name" value="DsrD"/>
    <property type="match status" value="1"/>
</dbReference>
<evidence type="ECO:0000256" key="2">
    <source>
        <dbReference type="ARBA" id="ARBA00001966"/>
    </source>
</evidence>
<keyword evidence="5" id="KW-0560">Oxidoreductase</keyword>
<dbReference type="SUPFAM" id="SSF55124">
    <property type="entry name" value="Nitrite/Sulfite reductase N-terminal domain-like"/>
    <property type="match status" value="1"/>
</dbReference>
<evidence type="ECO:0000259" key="8">
    <source>
        <dbReference type="PROSITE" id="PS51379"/>
    </source>
</evidence>
<accession>E5Y7F1</accession>
<reference evidence="9 10" key="1">
    <citation type="submission" date="2010-10" db="EMBL/GenBank/DDBJ databases">
        <authorList>
            <consortium name="The Broad Institute Genome Sequencing Platform"/>
            <person name="Ward D."/>
            <person name="Earl A."/>
            <person name="Feldgarden M."/>
            <person name="Young S.K."/>
            <person name="Gargeya S."/>
            <person name="Zeng Q."/>
            <person name="Alvarado L."/>
            <person name="Berlin A."/>
            <person name="Bochicchio J."/>
            <person name="Chapman S.B."/>
            <person name="Chen Z."/>
            <person name="Freedman E."/>
            <person name="Gellesch M."/>
            <person name="Goldberg J."/>
            <person name="Griggs A."/>
            <person name="Gujja S."/>
            <person name="Heilman E."/>
            <person name="Heiman D."/>
            <person name="Howarth C."/>
            <person name="Mehta T."/>
            <person name="Neiman D."/>
            <person name="Pearson M."/>
            <person name="Roberts A."/>
            <person name="Saif S."/>
            <person name="Shea T."/>
            <person name="Shenoy N."/>
            <person name="Sisk P."/>
            <person name="Stolte C."/>
            <person name="Sykes S."/>
            <person name="White J."/>
            <person name="Yandava C."/>
            <person name="Allen-Vercoe E."/>
            <person name="Sibley C."/>
            <person name="Ambrose C.E."/>
            <person name="Strauss J."/>
            <person name="Daigneault M."/>
            <person name="Haas B."/>
            <person name="Nusbaum C."/>
            <person name="Birren B."/>
        </authorList>
    </citation>
    <scope>NUCLEOTIDE SEQUENCE [LARGE SCALE GENOMIC DNA]</scope>
    <source>
        <strain evidence="9 10">3_1_6</strain>
    </source>
</reference>
<dbReference type="InterPro" id="IPR017900">
    <property type="entry name" value="4Fe4S_Fe_S_CS"/>
</dbReference>
<dbReference type="Pfam" id="PF01077">
    <property type="entry name" value="NIR_SIR"/>
    <property type="match status" value="1"/>
</dbReference>
<evidence type="ECO:0000256" key="3">
    <source>
        <dbReference type="ARBA" id="ARBA00022485"/>
    </source>
</evidence>
<dbReference type="eggNOG" id="COG2221">
    <property type="taxonomic scope" value="Bacteria"/>
</dbReference>
<dbReference type="PROSITE" id="PS00198">
    <property type="entry name" value="4FE4S_FER_1"/>
    <property type="match status" value="1"/>
</dbReference>
<dbReference type="InterPro" id="IPR017896">
    <property type="entry name" value="4Fe4S_Fe-S-bd"/>
</dbReference>
<dbReference type="InterPro" id="IPR005117">
    <property type="entry name" value="NiRdtase/SiRdtase_haem-b_fer"/>
</dbReference>